<keyword evidence="1 3" id="KW-0853">WD repeat</keyword>
<dbReference type="SMART" id="SM00320">
    <property type="entry name" value="WD40"/>
    <property type="match status" value="3"/>
</dbReference>
<organism evidence="6 7">
    <name type="scientific">Dendroctonus ponderosae</name>
    <name type="common">Mountain pine beetle</name>
    <dbReference type="NCBI Taxonomy" id="77166"/>
    <lineage>
        <taxon>Eukaryota</taxon>
        <taxon>Metazoa</taxon>
        <taxon>Ecdysozoa</taxon>
        <taxon>Arthropoda</taxon>
        <taxon>Hexapoda</taxon>
        <taxon>Insecta</taxon>
        <taxon>Pterygota</taxon>
        <taxon>Neoptera</taxon>
        <taxon>Endopterygota</taxon>
        <taxon>Coleoptera</taxon>
        <taxon>Polyphaga</taxon>
        <taxon>Cucujiformia</taxon>
        <taxon>Curculionidae</taxon>
        <taxon>Scolytinae</taxon>
        <taxon>Dendroctonus</taxon>
    </lineage>
</organism>
<accession>A0AAR5PUI3</accession>
<dbReference type="SUPFAM" id="SSF50998">
    <property type="entry name" value="Quinoprotein alcohol dehydrogenase-like"/>
    <property type="match status" value="1"/>
</dbReference>
<dbReference type="Pfam" id="PF00400">
    <property type="entry name" value="WD40"/>
    <property type="match status" value="1"/>
</dbReference>
<name>A0AAR5PUI3_DENPD</name>
<evidence type="ECO:0000313" key="7">
    <source>
        <dbReference type="Proteomes" id="UP000019118"/>
    </source>
</evidence>
<evidence type="ECO:0000313" key="6">
    <source>
        <dbReference type="EnsemblMetazoa" id="XP_019764665.1"/>
    </source>
</evidence>
<dbReference type="InterPro" id="IPR027417">
    <property type="entry name" value="P-loop_NTPase"/>
</dbReference>
<reference evidence="7" key="1">
    <citation type="journal article" date="2013" name="Genome Biol.">
        <title>Draft genome of the mountain pine beetle, Dendroctonus ponderosae Hopkins, a major forest pest.</title>
        <authorList>
            <person name="Keeling C.I."/>
            <person name="Yuen M.M."/>
            <person name="Liao N.Y."/>
            <person name="Docking T.R."/>
            <person name="Chan S.K."/>
            <person name="Taylor G.A."/>
            <person name="Palmquist D.L."/>
            <person name="Jackman S.D."/>
            <person name="Nguyen A."/>
            <person name="Li M."/>
            <person name="Henderson H."/>
            <person name="Janes J.K."/>
            <person name="Zhao Y."/>
            <person name="Pandoh P."/>
            <person name="Moore R."/>
            <person name="Sperling F.A."/>
            <person name="Huber D.P."/>
            <person name="Birol I."/>
            <person name="Jones S.J."/>
            <person name="Bohlmann J."/>
        </authorList>
    </citation>
    <scope>NUCLEOTIDE SEQUENCE</scope>
</reference>
<feature type="region of interest" description="Disordered" evidence="4">
    <location>
        <begin position="1"/>
        <end position="40"/>
    </location>
</feature>
<keyword evidence="7" id="KW-1185">Reference proteome</keyword>
<dbReference type="InterPro" id="IPR057588">
    <property type="entry name" value="NWD1/2-like_WH"/>
</dbReference>
<dbReference type="Proteomes" id="UP000019118">
    <property type="component" value="Unassembled WGS sequence"/>
</dbReference>
<dbReference type="GeneID" id="109540661"/>
<dbReference type="InterPro" id="IPR052752">
    <property type="entry name" value="NACHT-WD_repeat"/>
</dbReference>
<dbReference type="InterPro" id="IPR003593">
    <property type="entry name" value="AAA+_ATPase"/>
</dbReference>
<dbReference type="InterPro" id="IPR015943">
    <property type="entry name" value="WD40/YVTN_repeat-like_dom_sf"/>
</dbReference>
<dbReference type="EnsemblMetazoa" id="XM_019909103.1">
    <property type="protein sequence ID" value="XP_019764662.1"/>
    <property type="gene ID" value="LOC109540661"/>
</dbReference>
<protein>
    <recommendedName>
        <fullName evidence="5">NACHT domain-containing protein</fullName>
    </recommendedName>
</protein>
<evidence type="ECO:0000256" key="1">
    <source>
        <dbReference type="ARBA" id="ARBA00022574"/>
    </source>
</evidence>
<dbReference type="Gene3D" id="3.40.50.300">
    <property type="entry name" value="P-loop containing nucleotide triphosphate hydrolases"/>
    <property type="match status" value="1"/>
</dbReference>
<keyword evidence="2" id="KW-0677">Repeat</keyword>
<evidence type="ECO:0000256" key="3">
    <source>
        <dbReference type="PROSITE-ProRule" id="PRU00221"/>
    </source>
</evidence>
<dbReference type="PANTHER" id="PTHR19871:SF37">
    <property type="entry name" value="GH25853P"/>
    <property type="match status" value="1"/>
</dbReference>
<dbReference type="PANTHER" id="PTHR19871">
    <property type="entry name" value="BETA TRANSDUCIN-RELATED PROTEIN"/>
    <property type="match status" value="1"/>
</dbReference>
<feature type="domain" description="NACHT" evidence="5">
    <location>
        <begin position="488"/>
        <end position="615"/>
    </location>
</feature>
<evidence type="ECO:0000259" key="5">
    <source>
        <dbReference type="PROSITE" id="PS50837"/>
    </source>
</evidence>
<feature type="repeat" description="WD" evidence="3">
    <location>
        <begin position="1239"/>
        <end position="1283"/>
    </location>
</feature>
<evidence type="ECO:0000256" key="4">
    <source>
        <dbReference type="SAM" id="MobiDB-lite"/>
    </source>
</evidence>
<feature type="compositionally biased region" description="Basic and acidic residues" evidence="4">
    <location>
        <begin position="10"/>
        <end position="25"/>
    </location>
</feature>
<dbReference type="EnsemblMetazoa" id="XM_019909106.1">
    <property type="protein sequence ID" value="XP_019764665.1"/>
    <property type="gene ID" value="LOC109540661"/>
</dbReference>
<dbReference type="EnsemblMetazoa" id="XM_019909104.1">
    <property type="protein sequence ID" value="XP_019764663.1"/>
    <property type="gene ID" value="LOC109540661"/>
</dbReference>
<sequence length="1347" mass="153044">MGNSCSSGQGHKDKDKDNMSQKSEESASYQVRTSVHSEKQQSLLNHIGPHSGVILEPNTAGQQPTLPMSSGRYPPTDLKNPSLAKLIKGTSDSMSISSPLSPKGFEKLTEDVPKEVSSLTENLQHLIMGRIAHAKTSLRSRKIVIYVCAADSQDCTVEKGALHNMVYPTLRQYCRSRGYELHIVDLHWKTLLEKQQDHEFPELCIGELTRQIEVAYVIPVLFLNNSLGTQLLPITIESSDFKMTLESANNQTAQGLLRKWYMLDSDAQPPCYRLRPIGCHIPGFNESSLEDREKAFEEWAHEVDKMLAVLIKVFSVELRDSYLTTVVEQEVHNTVFMSQEMAKRCIWMNRVYTPTPKTPENPSPGEEEAIRRLNALQKDLRDQLTEKHIVRIQVKYSENGLNLDIPEHQDYISTVTTHLEKQLHNTIDSIIEEHTSKCMIRPSYGIEASLFEELNQQTYFCQKASQCSMNRERTIEEIHSYITSDRTHPVIIVGPSGCGKTTLLSRIAVHCPTKLPESFLVLRFIGISAQSNTLEQLLSSIMNQCSILVYGHQSFCAHSMDEYKRVLPNILTANSLQRPLVIILDGLDQVREYSSTITEWIPTKLPDNVKLIVSVAEGTQMHSDLKSHLTEKCYISMPLLGQAEAQNILMSSAIQYNHSINSKIQDCVLKSVQLCTVPLYSKVLAWQTSWWVDKELEIKPKGKLPDQLHFMLEELESIIGAAQVQHALALISCSKHGVTDSEMLDLLAFDENFHSRTTYVPWAPACLAWPRLVKHLAPFLNWSLTGGVLGVQWKDDMLKKAVHSRYSKFKDWAHQTLFDYYNGKWCQDKPSDLQARIVTQENNLGKCYNRRKLDELPYHYHYLKQNLESSTYLSDVTWIYDKLYGSSVFQILEDINMLSVVTNPFVKTLKEYLENNASVLNYDGRQFYAHLYNFLKSKERGESEDELFELCKNPPVLTLIPLKIEEVTKEATDAKEVQYPTNFDLLVRIPNSIRYIVTISTKDERICVWDILDCKPIRTLNGIPHPTNLIPIDEYKCIVLCSRELRIYNLNTGSFVTKLKGVMNQKMPFYGLHDRNHLVALHRNRMYINLLNLESGDCVTTFKAGEDRFLNSLLVSGDGRILVCGDETQKPFPLLVWNLKSKKLLYDLRIPHHDFITSLSAITCEGSYVCCVCHEIEDESPNFIVVYDLQSGTLFKKWKPSCNTVSLEISSQGGCVISGLEDARILVWDLITGNCRFSLSGHTAPVSSLKLDPTGTICLSTDAESRDRSIRLWDLNKGTLLAVYTPKRKISACEVTKNGQHVILTLQGYQTIFTLQLRGPGVEECLLAETYGDEENNGKSWQLTDEV</sequence>
<dbReference type="KEGG" id="dpa:109540661"/>
<evidence type="ECO:0000256" key="2">
    <source>
        <dbReference type="ARBA" id="ARBA00022737"/>
    </source>
</evidence>
<dbReference type="SUPFAM" id="SSF52540">
    <property type="entry name" value="P-loop containing nucleoside triphosphate hydrolases"/>
    <property type="match status" value="1"/>
</dbReference>
<dbReference type="PROSITE" id="PS50082">
    <property type="entry name" value="WD_REPEATS_2"/>
    <property type="match status" value="1"/>
</dbReference>
<dbReference type="InterPro" id="IPR001680">
    <property type="entry name" value="WD40_rpt"/>
</dbReference>
<dbReference type="InterPro" id="IPR011047">
    <property type="entry name" value="Quinoprotein_ADH-like_sf"/>
</dbReference>
<dbReference type="Pfam" id="PF25469">
    <property type="entry name" value="WHD_NWD1"/>
    <property type="match status" value="1"/>
</dbReference>
<dbReference type="Pfam" id="PF05729">
    <property type="entry name" value="NACHT"/>
    <property type="match status" value="1"/>
</dbReference>
<proteinExistence type="predicted"/>
<reference evidence="6" key="2">
    <citation type="submission" date="2024-08" db="UniProtKB">
        <authorList>
            <consortium name="EnsemblMetazoa"/>
        </authorList>
    </citation>
    <scope>IDENTIFICATION</scope>
</reference>
<dbReference type="EnsemblMetazoa" id="XM_019909105.1">
    <property type="protein sequence ID" value="XP_019764664.1"/>
    <property type="gene ID" value="LOC109540661"/>
</dbReference>
<dbReference type="CDD" id="cd00009">
    <property type="entry name" value="AAA"/>
    <property type="match status" value="1"/>
</dbReference>
<dbReference type="InterPro" id="IPR007111">
    <property type="entry name" value="NACHT_NTPase"/>
</dbReference>
<dbReference type="SMART" id="SM00382">
    <property type="entry name" value="AAA"/>
    <property type="match status" value="1"/>
</dbReference>
<dbReference type="Gene3D" id="2.130.10.10">
    <property type="entry name" value="YVTN repeat-like/Quinoprotein amine dehydrogenase"/>
    <property type="match status" value="2"/>
</dbReference>
<dbReference type="PROSITE" id="PS50837">
    <property type="entry name" value="NACHT"/>
    <property type="match status" value="1"/>
</dbReference>
<feature type="compositionally biased region" description="Polar residues" evidence="4">
    <location>
        <begin position="26"/>
        <end position="40"/>
    </location>
</feature>
<dbReference type="EnsemblMetazoa" id="XM_019909102.1">
    <property type="protein sequence ID" value="XP_019764661.1"/>
    <property type="gene ID" value="LOC109540661"/>
</dbReference>